<evidence type="ECO:0000313" key="2">
    <source>
        <dbReference type="Proteomes" id="UP000007934"/>
    </source>
</evidence>
<proteinExistence type="predicted"/>
<organism evidence="1 2">
    <name type="scientific">Helicobacter felis (strain ATCC 49179 / CCUG 28539 / NCTC 12436 / CS1)</name>
    <dbReference type="NCBI Taxonomy" id="936155"/>
    <lineage>
        <taxon>Bacteria</taxon>
        <taxon>Pseudomonadati</taxon>
        <taxon>Campylobacterota</taxon>
        <taxon>Epsilonproteobacteria</taxon>
        <taxon>Campylobacterales</taxon>
        <taxon>Helicobacteraceae</taxon>
        <taxon>Helicobacter</taxon>
    </lineage>
</organism>
<dbReference type="Proteomes" id="UP000007934">
    <property type="component" value="Chromosome"/>
</dbReference>
<dbReference type="AlphaFoldDB" id="E7AC18"/>
<dbReference type="RefSeq" id="WP_013470077.1">
    <property type="nucleotide sequence ID" value="NC_014810.2"/>
</dbReference>
<protein>
    <submittedName>
        <fullName evidence="1">Uncharacterized protein</fullName>
    </submittedName>
</protein>
<accession>E7AC18</accession>
<evidence type="ECO:0000313" key="1">
    <source>
        <dbReference type="EMBL" id="CBY82100.1"/>
    </source>
</evidence>
<sequence>MPSQKPSSQEYAKKLQKVRAECKERLKNPEILAVYQRLAQK</sequence>
<keyword evidence="2" id="KW-1185">Reference proteome</keyword>
<dbReference type="EMBL" id="FQ670179">
    <property type="protein sequence ID" value="CBY82100.1"/>
    <property type="molecule type" value="Genomic_DNA"/>
</dbReference>
<dbReference type="HOGENOM" id="CLU_3270981_0_0_7"/>
<dbReference type="GeneID" id="77145277"/>
<name>E7AC18_HELFC</name>
<dbReference type="KEGG" id="hfe:HFELIS_00160"/>
<reference evidence="1 2" key="1">
    <citation type="journal article" date="2011" name="Genome Biol. Evol.">
        <title>Comparative whole genome sequence analysis of the carcinogenic bacterial model pathogen Helicobacter felis.</title>
        <authorList>
            <person name="Arnold I.C."/>
            <person name="Zigova Z."/>
            <person name="Holden M."/>
            <person name="Lawley T.D."/>
            <person name="Rad R."/>
            <person name="Dougan G."/>
            <person name="Falkow S."/>
            <person name="Bentley S.D."/>
            <person name="Muller A."/>
        </authorList>
    </citation>
    <scope>NUCLEOTIDE SEQUENCE [LARGE SCALE GENOMIC DNA]</scope>
    <source>
        <strain evidence="2">ATCC 49179 / CCUG 28539 / NCTC 12436 / CS1</strain>
    </source>
</reference>
<gene>
    <name evidence="1" type="ordered locus">Hfelis_00160</name>
</gene>